<organism evidence="2 3">
    <name type="scientific">Teretinema zuelzerae</name>
    <dbReference type="NCBI Taxonomy" id="156"/>
    <lineage>
        <taxon>Bacteria</taxon>
        <taxon>Pseudomonadati</taxon>
        <taxon>Spirochaetota</taxon>
        <taxon>Spirochaetia</taxon>
        <taxon>Spirochaetales</taxon>
        <taxon>Treponemataceae</taxon>
        <taxon>Teretinema</taxon>
    </lineage>
</organism>
<feature type="transmembrane region" description="Helical" evidence="1">
    <location>
        <begin position="47"/>
        <end position="69"/>
    </location>
</feature>
<keyword evidence="1" id="KW-1133">Transmembrane helix</keyword>
<sequence length="81" mass="9717">MINEKWVKLRLLGKQKYAMLYGSLFWGSICGTSSIVPFVLLNKVNSIFLVFIHYLVWMIGGYFFGCYNWEKQEKFFKREFL</sequence>
<evidence type="ECO:0000313" key="3">
    <source>
        <dbReference type="Proteomes" id="UP001198163"/>
    </source>
</evidence>
<keyword evidence="3" id="KW-1185">Reference proteome</keyword>
<keyword evidence="1" id="KW-0472">Membrane</keyword>
<accession>A0AAE3ELB6</accession>
<protein>
    <submittedName>
        <fullName evidence="2">Uncharacterized protein</fullName>
    </submittedName>
</protein>
<keyword evidence="1" id="KW-0812">Transmembrane</keyword>
<dbReference type="Proteomes" id="UP001198163">
    <property type="component" value="Unassembled WGS sequence"/>
</dbReference>
<feature type="transmembrane region" description="Helical" evidence="1">
    <location>
        <begin position="20"/>
        <end position="41"/>
    </location>
</feature>
<reference evidence="2" key="1">
    <citation type="submission" date="2021-08" db="EMBL/GenBank/DDBJ databases">
        <title>Comparative analyses of Brucepasteria parasyntrophica and Teretinema zuelzerae.</title>
        <authorList>
            <person name="Song Y."/>
            <person name="Brune A."/>
        </authorList>
    </citation>
    <scope>NUCLEOTIDE SEQUENCE</scope>
    <source>
        <strain evidence="2">DSM 1903</strain>
    </source>
</reference>
<name>A0AAE3ELB6_9SPIR</name>
<comment type="caution">
    <text evidence="2">The sequence shown here is derived from an EMBL/GenBank/DDBJ whole genome shotgun (WGS) entry which is preliminary data.</text>
</comment>
<gene>
    <name evidence="2" type="ORF">K7J14_14750</name>
</gene>
<dbReference type="EMBL" id="JAINWA010000003">
    <property type="protein sequence ID" value="MCD1655956.1"/>
    <property type="molecule type" value="Genomic_DNA"/>
</dbReference>
<dbReference type="AlphaFoldDB" id="A0AAE3ELB6"/>
<evidence type="ECO:0000256" key="1">
    <source>
        <dbReference type="SAM" id="Phobius"/>
    </source>
</evidence>
<dbReference type="RefSeq" id="WP_230758112.1">
    <property type="nucleotide sequence ID" value="NZ_JAINWA010000003.1"/>
</dbReference>
<evidence type="ECO:0000313" key="2">
    <source>
        <dbReference type="EMBL" id="MCD1655956.1"/>
    </source>
</evidence>
<proteinExistence type="predicted"/>